<keyword evidence="3" id="KW-0378">Hydrolase</keyword>
<dbReference type="STRING" id="236814.IX39_04170"/>
<dbReference type="GO" id="GO:0004519">
    <property type="term" value="F:endonuclease activity"/>
    <property type="evidence" value="ECO:0007669"/>
    <property type="project" value="UniProtKB-KW"/>
</dbReference>
<keyword evidence="2" id="KW-0255">Endonuclease</keyword>
<evidence type="ECO:0000256" key="3">
    <source>
        <dbReference type="ARBA" id="ARBA00022801"/>
    </source>
</evidence>
<evidence type="ECO:0000313" key="6">
    <source>
        <dbReference type="EMBL" id="KFE99859.1"/>
    </source>
</evidence>
<dbReference type="InterPro" id="IPR002071">
    <property type="entry name" value="Thermonucl_AS"/>
</dbReference>
<dbReference type="PROSITE" id="PS50830">
    <property type="entry name" value="TNASE_3"/>
    <property type="match status" value="1"/>
</dbReference>
<dbReference type="Gene3D" id="2.40.50.90">
    <property type="match status" value="1"/>
</dbReference>
<evidence type="ECO:0000256" key="1">
    <source>
        <dbReference type="ARBA" id="ARBA00022722"/>
    </source>
</evidence>
<dbReference type="RefSeq" id="WP_034677022.1">
    <property type="nucleotide sequence ID" value="NZ_FPAP01000003.1"/>
</dbReference>
<evidence type="ECO:0000313" key="7">
    <source>
        <dbReference type="Proteomes" id="UP000028713"/>
    </source>
</evidence>
<dbReference type="PANTHER" id="PTHR12302:SF3">
    <property type="entry name" value="SERINE_THREONINE-PROTEIN KINASE 31"/>
    <property type="match status" value="1"/>
</dbReference>
<evidence type="ECO:0000256" key="4">
    <source>
        <dbReference type="SAM" id="SignalP"/>
    </source>
</evidence>
<name>A0A085Z5Z6_9FLAO</name>
<organism evidence="6 7">
    <name type="scientific">Chryseobacterium formosense</name>
    <dbReference type="NCBI Taxonomy" id="236814"/>
    <lineage>
        <taxon>Bacteria</taxon>
        <taxon>Pseudomonadati</taxon>
        <taxon>Bacteroidota</taxon>
        <taxon>Flavobacteriia</taxon>
        <taxon>Flavobacteriales</taxon>
        <taxon>Weeksellaceae</taxon>
        <taxon>Chryseobacterium group</taxon>
        <taxon>Chryseobacterium</taxon>
    </lineage>
</organism>
<dbReference type="Pfam" id="PF00565">
    <property type="entry name" value="SNase"/>
    <property type="match status" value="1"/>
</dbReference>
<evidence type="ECO:0000256" key="2">
    <source>
        <dbReference type="ARBA" id="ARBA00022759"/>
    </source>
</evidence>
<dbReference type="SMART" id="SM00318">
    <property type="entry name" value="SNc"/>
    <property type="match status" value="1"/>
</dbReference>
<dbReference type="EMBL" id="JPRP01000001">
    <property type="protein sequence ID" value="KFE99859.1"/>
    <property type="molecule type" value="Genomic_DNA"/>
</dbReference>
<feature type="signal peptide" evidence="4">
    <location>
        <begin position="1"/>
        <end position="19"/>
    </location>
</feature>
<dbReference type="GO" id="GO:0003676">
    <property type="term" value="F:nucleic acid binding"/>
    <property type="evidence" value="ECO:0007669"/>
    <property type="project" value="InterPro"/>
</dbReference>
<dbReference type="InterPro" id="IPR016071">
    <property type="entry name" value="Staphylococal_nuclease_OB-fold"/>
</dbReference>
<gene>
    <name evidence="6" type="ORF">IX39_04170</name>
</gene>
<keyword evidence="7" id="KW-1185">Reference proteome</keyword>
<keyword evidence="1" id="KW-0540">Nuclease</keyword>
<dbReference type="PANTHER" id="PTHR12302">
    <property type="entry name" value="EBNA2 BINDING PROTEIN P100"/>
    <property type="match status" value="1"/>
</dbReference>
<accession>A0A085Z5Z6</accession>
<dbReference type="AlphaFoldDB" id="A0A085Z5Z6"/>
<dbReference type="SUPFAM" id="SSF50199">
    <property type="entry name" value="Staphylococcal nuclease"/>
    <property type="match status" value="1"/>
</dbReference>
<dbReference type="PROSITE" id="PS01123">
    <property type="entry name" value="TNASE_1"/>
    <property type="match status" value="1"/>
</dbReference>
<reference evidence="6 7" key="1">
    <citation type="submission" date="2014-07" db="EMBL/GenBank/DDBJ databases">
        <title>Genome of Chryseobacterium formosense LMG 24722.</title>
        <authorList>
            <person name="Pipes S.E."/>
            <person name="Stropko S.J."/>
            <person name="Newman J.D."/>
        </authorList>
    </citation>
    <scope>NUCLEOTIDE SEQUENCE [LARGE SCALE GENOMIC DNA]</scope>
    <source>
        <strain evidence="6 7">LMG 24722</strain>
    </source>
</reference>
<keyword evidence="4" id="KW-0732">Signal</keyword>
<protein>
    <submittedName>
        <fullName evidence="6">Nuclease</fullName>
    </submittedName>
</protein>
<evidence type="ECO:0000259" key="5">
    <source>
        <dbReference type="PROSITE" id="PS50830"/>
    </source>
</evidence>
<proteinExistence type="predicted"/>
<comment type="caution">
    <text evidence="6">The sequence shown here is derived from an EMBL/GenBank/DDBJ whole genome shotgun (WGS) entry which is preliminary data.</text>
</comment>
<sequence>MNKLIFSLLLFLISIISFSQTKAKVIGVSDGDTITVLLSDKSKLKLRLAEVDCPEKGQAFAKNARQFTSDQIFGKQIIFFKTDKDRYGRDIAKIYYNNGKYLSEELIKNGLGWWYFSYSKNKYLATLEMEARSKKRGLWQDKRAVSPWEYRKIQRLNAEKKRLSKSQSLYLL</sequence>
<dbReference type="GO" id="GO:0016787">
    <property type="term" value="F:hydrolase activity"/>
    <property type="evidence" value="ECO:0007669"/>
    <property type="project" value="UniProtKB-KW"/>
</dbReference>
<feature type="chain" id="PRO_5001800729" evidence="4">
    <location>
        <begin position="20"/>
        <end position="172"/>
    </location>
</feature>
<dbReference type="Proteomes" id="UP000028713">
    <property type="component" value="Unassembled WGS sequence"/>
</dbReference>
<feature type="domain" description="TNase-like" evidence="5">
    <location>
        <begin position="19"/>
        <end position="141"/>
    </location>
</feature>
<dbReference type="InterPro" id="IPR035437">
    <property type="entry name" value="SNase_OB-fold_sf"/>
</dbReference>
<dbReference type="eggNOG" id="COG1525">
    <property type="taxonomic scope" value="Bacteria"/>
</dbReference>